<dbReference type="eggNOG" id="ENOG502RYMG">
    <property type="taxonomic scope" value="Eukaryota"/>
</dbReference>
<protein>
    <recommendedName>
        <fullName evidence="5">DUF676 domain-containing protein</fullName>
    </recommendedName>
</protein>
<dbReference type="RefSeq" id="XP_008711669.1">
    <property type="nucleotide sequence ID" value="XM_008713447.1"/>
</dbReference>
<organism evidence="3 4">
    <name type="scientific">Cyphellophora europaea (strain CBS 101466)</name>
    <name type="common">Phialophora europaea</name>
    <dbReference type="NCBI Taxonomy" id="1220924"/>
    <lineage>
        <taxon>Eukaryota</taxon>
        <taxon>Fungi</taxon>
        <taxon>Dikarya</taxon>
        <taxon>Ascomycota</taxon>
        <taxon>Pezizomycotina</taxon>
        <taxon>Eurotiomycetes</taxon>
        <taxon>Chaetothyriomycetidae</taxon>
        <taxon>Chaetothyriales</taxon>
        <taxon>Cyphellophoraceae</taxon>
        <taxon>Cyphellophora</taxon>
    </lineage>
</organism>
<keyword evidence="2" id="KW-0812">Transmembrane</keyword>
<dbReference type="PANTHER" id="PTHR42044:SF2">
    <property type="entry name" value="DUF676 DOMAIN-CONTAINING PROTEIN"/>
    <property type="match status" value="1"/>
</dbReference>
<feature type="transmembrane region" description="Helical" evidence="2">
    <location>
        <begin position="89"/>
        <end position="106"/>
    </location>
</feature>
<dbReference type="OrthoDB" id="202545at2759"/>
<evidence type="ECO:0000256" key="2">
    <source>
        <dbReference type="SAM" id="Phobius"/>
    </source>
</evidence>
<dbReference type="STRING" id="1220924.W2SE47"/>
<dbReference type="AlphaFoldDB" id="W2SE47"/>
<feature type="transmembrane region" description="Helical" evidence="2">
    <location>
        <begin position="20"/>
        <end position="40"/>
    </location>
</feature>
<dbReference type="InParanoid" id="W2SE47"/>
<name>W2SE47_CYPE1</name>
<dbReference type="InterPro" id="IPR029058">
    <property type="entry name" value="AB_hydrolase_fold"/>
</dbReference>
<keyword evidence="2" id="KW-1133">Transmembrane helix</keyword>
<proteinExistence type="predicted"/>
<dbReference type="Proteomes" id="UP000030752">
    <property type="component" value="Unassembled WGS sequence"/>
</dbReference>
<gene>
    <name evidence="3" type="ORF">HMPREF1541_01147</name>
</gene>
<dbReference type="SUPFAM" id="SSF53474">
    <property type="entry name" value="alpha/beta-Hydrolases"/>
    <property type="match status" value="1"/>
</dbReference>
<dbReference type="VEuPathDB" id="FungiDB:HMPREF1541_01147"/>
<evidence type="ECO:0000256" key="1">
    <source>
        <dbReference type="SAM" id="MobiDB-lite"/>
    </source>
</evidence>
<feature type="compositionally biased region" description="Polar residues" evidence="1">
    <location>
        <begin position="327"/>
        <end position="351"/>
    </location>
</feature>
<evidence type="ECO:0008006" key="5">
    <source>
        <dbReference type="Google" id="ProtNLM"/>
    </source>
</evidence>
<keyword evidence="4" id="KW-1185">Reference proteome</keyword>
<feature type="region of interest" description="Disordered" evidence="1">
    <location>
        <begin position="327"/>
        <end position="353"/>
    </location>
</feature>
<reference evidence="3 4" key="1">
    <citation type="submission" date="2013-03" db="EMBL/GenBank/DDBJ databases">
        <title>The Genome Sequence of Phialophora europaea CBS 101466.</title>
        <authorList>
            <consortium name="The Broad Institute Genomics Platform"/>
            <person name="Cuomo C."/>
            <person name="de Hoog S."/>
            <person name="Gorbushina A."/>
            <person name="Walker B."/>
            <person name="Young S.K."/>
            <person name="Zeng Q."/>
            <person name="Gargeya S."/>
            <person name="Fitzgerald M."/>
            <person name="Haas B."/>
            <person name="Abouelleil A."/>
            <person name="Allen A.W."/>
            <person name="Alvarado L."/>
            <person name="Arachchi H.M."/>
            <person name="Berlin A.M."/>
            <person name="Chapman S.B."/>
            <person name="Gainer-Dewar J."/>
            <person name="Goldberg J."/>
            <person name="Griggs A."/>
            <person name="Gujja S."/>
            <person name="Hansen M."/>
            <person name="Howarth C."/>
            <person name="Imamovic A."/>
            <person name="Ireland A."/>
            <person name="Larimer J."/>
            <person name="McCowan C."/>
            <person name="Murphy C."/>
            <person name="Pearson M."/>
            <person name="Poon T.W."/>
            <person name="Priest M."/>
            <person name="Roberts A."/>
            <person name="Saif S."/>
            <person name="Shea T."/>
            <person name="Sisk P."/>
            <person name="Sykes S."/>
            <person name="Wortman J."/>
            <person name="Nusbaum C."/>
            <person name="Birren B."/>
        </authorList>
    </citation>
    <scope>NUCLEOTIDE SEQUENCE [LARGE SCALE GENOMIC DNA]</scope>
    <source>
        <strain evidence="3 4">CBS 101466</strain>
    </source>
</reference>
<evidence type="ECO:0000313" key="3">
    <source>
        <dbReference type="EMBL" id="ETN46957.1"/>
    </source>
</evidence>
<keyword evidence="2" id="KW-0472">Membrane</keyword>
<feature type="transmembrane region" description="Helical" evidence="2">
    <location>
        <begin position="60"/>
        <end position="82"/>
    </location>
</feature>
<dbReference type="PANTHER" id="PTHR42044">
    <property type="entry name" value="DUF676 DOMAIN-CONTAINING PROTEIN-RELATED"/>
    <property type="match status" value="1"/>
</dbReference>
<sequence length="454" mass="51182">MIGKPLPYTTNPVALLLTDIWLFFHLSFDIKSLSLLSIVWPLIPNNPNFDELAPTPKNAWALAVHIVLVFSQLAYLGFALLAPFCGTPTIMYLGVLIAGVMINKFVCDASLNGPHGQTLYAGEQFSEYMRLPRKRVDQTDKLKLLESRDPKHSGERWVFINGVAAGSHWTQANLNRIARTFQRPVLGIHNATYGIVFDVLECVIQRTFGYPTLDIRTAYAKVSELLGQADVDKLVFIAHSQGSIEAGMVLDWLFATVPQKDIQKLEVYTFGNAANHWNCPELENGQRVIEHVEHYANDKDWVARFGALYFRGVGQQQSHIHPFSYVQPTRNGQSKAKNAVNGSNMSSTTENPPDVLTNRFVGKLFLRKASGHQFNQHYMANMFTMDKQDRLVLDGNEFMNEVVDHYNFQDCQCTSTRMVNGDDIATKAQLVEPVKQIKDESRLWQYRNGGVPSA</sequence>
<evidence type="ECO:0000313" key="4">
    <source>
        <dbReference type="Proteomes" id="UP000030752"/>
    </source>
</evidence>
<dbReference type="HOGENOM" id="CLU_023866_2_0_1"/>
<accession>W2SE47</accession>
<dbReference type="EMBL" id="KB822711">
    <property type="protein sequence ID" value="ETN46957.1"/>
    <property type="molecule type" value="Genomic_DNA"/>
</dbReference>
<dbReference type="GeneID" id="19968486"/>